<reference evidence="8" key="2">
    <citation type="journal article" date="2019" name="IMA Fungus">
        <title>Genome sequencing and comparison of five Tilletia species to identify candidate genes for the detection of regulated species infecting wheat.</title>
        <authorList>
            <person name="Nguyen H.D.T."/>
            <person name="Sultana T."/>
            <person name="Kesanakurti P."/>
            <person name="Hambleton S."/>
        </authorList>
    </citation>
    <scope>NUCLEOTIDE SEQUENCE</scope>
    <source>
        <strain evidence="8">DAOMC 238032</strain>
    </source>
</reference>
<dbReference type="Proteomes" id="UP000077671">
    <property type="component" value="Unassembled WGS sequence"/>
</dbReference>
<keyword evidence="3 5" id="KW-1133">Transmembrane helix</keyword>
<evidence type="ECO:0000256" key="5">
    <source>
        <dbReference type="SAM" id="Phobius"/>
    </source>
</evidence>
<organism evidence="8 9">
    <name type="scientific">Tilletia caries</name>
    <name type="common">wheat bunt fungus</name>
    <dbReference type="NCBI Taxonomy" id="13290"/>
    <lineage>
        <taxon>Eukaryota</taxon>
        <taxon>Fungi</taxon>
        <taxon>Dikarya</taxon>
        <taxon>Basidiomycota</taxon>
        <taxon>Ustilaginomycotina</taxon>
        <taxon>Exobasidiomycetes</taxon>
        <taxon>Tilletiales</taxon>
        <taxon>Tilletiaceae</taxon>
        <taxon>Tilletia</taxon>
    </lineage>
</organism>
<feature type="transmembrane region" description="Helical" evidence="5">
    <location>
        <begin position="306"/>
        <end position="327"/>
    </location>
</feature>
<keyword evidence="2 5" id="KW-0812">Transmembrane</keyword>
<feature type="transmembrane region" description="Helical" evidence="5">
    <location>
        <begin position="208"/>
        <end position="230"/>
    </location>
</feature>
<dbReference type="InterPro" id="IPR050307">
    <property type="entry name" value="Sterol_Desaturase_Related"/>
</dbReference>
<feature type="transmembrane region" description="Helical" evidence="5">
    <location>
        <begin position="144"/>
        <end position="163"/>
    </location>
</feature>
<gene>
    <name evidence="8" type="ORF">A4X03_0g1375</name>
    <name evidence="7" type="ORF">JKIAZH3_G7143</name>
</gene>
<evidence type="ECO:0000256" key="1">
    <source>
        <dbReference type="ARBA" id="ARBA00004370"/>
    </source>
</evidence>
<reference evidence="7" key="3">
    <citation type="submission" date="2020-10" db="EMBL/GenBank/DDBJ databases">
        <authorList>
            <person name="Sedaghatjoo S."/>
        </authorList>
    </citation>
    <scope>NUCLEOTIDE SEQUENCE</scope>
    <source>
        <strain evidence="7">AZH3</strain>
    </source>
</reference>
<dbReference type="Pfam" id="PF04116">
    <property type="entry name" value="FA_hydroxylase"/>
    <property type="match status" value="1"/>
</dbReference>
<evidence type="ECO:0000259" key="6">
    <source>
        <dbReference type="Pfam" id="PF04116"/>
    </source>
</evidence>
<dbReference type="EMBL" id="LWDD02000109">
    <property type="protein sequence ID" value="KAE8263857.1"/>
    <property type="molecule type" value="Genomic_DNA"/>
</dbReference>
<evidence type="ECO:0000313" key="7">
    <source>
        <dbReference type="EMBL" id="CAD6960804.1"/>
    </source>
</evidence>
<dbReference type="Proteomes" id="UP000836402">
    <property type="component" value="Unassembled WGS sequence"/>
</dbReference>
<comment type="caution">
    <text evidence="8">The sequence shown here is derived from an EMBL/GenBank/DDBJ whole genome shotgun (WGS) entry which is preliminary data.</text>
</comment>
<keyword evidence="4 5" id="KW-0472">Membrane</keyword>
<evidence type="ECO:0000256" key="3">
    <source>
        <dbReference type="ARBA" id="ARBA00022989"/>
    </source>
</evidence>
<proteinExistence type="predicted"/>
<feature type="transmembrane region" description="Helical" evidence="5">
    <location>
        <begin position="65"/>
        <end position="86"/>
    </location>
</feature>
<accession>A0A177VF38</accession>
<dbReference type="AlphaFoldDB" id="A0A177VF38"/>
<name>A0A177VF38_9BASI</name>
<dbReference type="InterPro" id="IPR006694">
    <property type="entry name" value="Fatty_acid_hydroxylase"/>
</dbReference>
<dbReference type="GO" id="GO:0016020">
    <property type="term" value="C:membrane"/>
    <property type="evidence" value="ECO:0007669"/>
    <property type="project" value="UniProtKB-SubCell"/>
</dbReference>
<evidence type="ECO:0000313" key="8">
    <source>
        <dbReference type="EMBL" id="KAE8263857.1"/>
    </source>
</evidence>
<sequence>MDVVLEIADEYLLDNIWNATANAAASWLQNTVLGAAILSPKGVGLGGTAFPRDNLFRQIVSLYSITYAGIFLLYFLFATASYYLIFNHEMMKHPRFLKNQVRREIKSSLNAFWVLDWLTLPWFLGEVRGYSKLYHNIGDYGIVYAVLSVPFFLVFTDVCIYWIHRLEHHPRLYKHIHKPHHRWIIPTPFASHAFHPLDGYAQSLPYHIFVYIFPLHRWIYMGLFVFVNLWSILIHDSDMICNTPLENIINGPSHHTLHHIHFNVNYGQYFVWSDRLGGSYRAPKMEDDPMHDVVAEKQKLQQKQQAAVATAAAAAAAAAGAAAAALFEKRP</sequence>
<feature type="domain" description="Fatty acid hydroxylase" evidence="6">
    <location>
        <begin position="151"/>
        <end position="278"/>
    </location>
</feature>
<dbReference type="GO" id="GO:0005506">
    <property type="term" value="F:iron ion binding"/>
    <property type="evidence" value="ECO:0007669"/>
    <property type="project" value="InterPro"/>
</dbReference>
<reference evidence="8" key="1">
    <citation type="submission" date="2016-04" db="EMBL/GenBank/DDBJ databases">
        <authorList>
            <person name="Nguyen H.D."/>
            <person name="Kesanakurti P."/>
            <person name="Cullis J."/>
            <person name="Levesque C.A."/>
            <person name="Hambleton S."/>
        </authorList>
    </citation>
    <scope>NUCLEOTIDE SEQUENCE</scope>
    <source>
        <strain evidence="8">DAOMC 238032</strain>
    </source>
</reference>
<evidence type="ECO:0000256" key="2">
    <source>
        <dbReference type="ARBA" id="ARBA00022692"/>
    </source>
</evidence>
<evidence type="ECO:0000313" key="9">
    <source>
        <dbReference type="Proteomes" id="UP000077671"/>
    </source>
</evidence>
<evidence type="ECO:0000313" key="10">
    <source>
        <dbReference type="Proteomes" id="UP000836402"/>
    </source>
</evidence>
<dbReference type="PANTHER" id="PTHR11863">
    <property type="entry name" value="STEROL DESATURASE"/>
    <property type="match status" value="1"/>
</dbReference>
<dbReference type="GO" id="GO:0008610">
    <property type="term" value="P:lipid biosynthetic process"/>
    <property type="evidence" value="ECO:0007669"/>
    <property type="project" value="InterPro"/>
</dbReference>
<keyword evidence="10" id="KW-1185">Reference proteome</keyword>
<evidence type="ECO:0000256" key="4">
    <source>
        <dbReference type="ARBA" id="ARBA00023136"/>
    </source>
</evidence>
<dbReference type="EMBL" id="CAJHJG010006911">
    <property type="protein sequence ID" value="CAD6960804.1"/>
    <property type="molecule type" value="Genomic_DNA"/>
</dbReference>
<comment type="subcellular location">
    <subcellularLocation>
        <location evidence="1">Membrane</location>
    </subcellularLocation>
</comment>
<protein>
    <recommendedName>
        <fullName evidence="6">Fatty acid hydroxylase domain-containing protein</fullName>
    </recommendedName>
</protein>
<dbReference type="GO" id="GO:0016491">
    <property type="term" value="F:oxidoreductase activity"/>
    <property type="evidence" value="ECO:0007669"/>
    <property type="project" value="InterPro"/>
</dbReference>